<name>A0A917H8P8_9BACT</name>
<feature type="repeat" description="TPR" evidence="3">
    <location>
        <begin position="63"/>
        <end position="96"/>
    </location>
</feature>
<evidence type="ECO:0000313" key="6">
    <source>
        <dbReference type="Proteomes" id="UP000647241"/>
    </source>
</evidence>
<keyword evidence="2 3" id="KW-0802">TPR repeat</keyword>
<keyword evidence="4" id="KW-0732">Signal</keyword>
<feature type="repeat" description="TPR" evidence="3">
    <location>
        <begin position="194"/>
        <end position="227"/>
    </location>
</feature>
<evidence type="ECO:0000256" key="1">
    <source>
        <dbReference type="ARBA" id="ARBA00022737"/>
    </source>
</evidence>
<dbReference type="InterPro" id="IPR019734">
    <property type="entry name" value="TPR_rpt"/>
</dbReference>
<gene>
    <name evidence="5" type="ORF">GCM10011585_10610</name>
</gene>
<evidence type="ECO:0008006" key="7">
    <source>
        <dbReference type="Google" id="ProtNLM"/>
    </source>
</evidence>
<dbReference type="PANTHER" id="PTHR44943:SF5">
    <property type="entry name" value="BLL7697 PROTEIN"/>
    <property type="match status" value="1"/>
</dbReference>
<evidence type="ECO:0000313" key="5">
    <source>
        <dbReference type="EMBL" id="GGG70346.1"/>
    </source>
</evidence>
<comment type="caution">
    <text evidence="5">The sequence shown here is derived from an EMBL/GenBank/DDBJ whole genome shotgun (WGS) entry which is preliminary data.</text>
</comment>
<dbReference type="InterPro" id="IPR011990">
    <property type="entry name" value="TPR-like_helical_dom_sf"/>
</dbReference>
<dbReference type="Pfam" id="PF13414">
    <property type="entry name" value="TPR_11"/>
    <property type="match status" value="1"/>
</dbReference>
<dbReference type="EMBL" id="BMGT01000001">
    <property type="protein sequence ID" value="GGG70346.1"/>
    <property type="molecule type" value="Genomic_DNA"/>
</dbReference>
<dbReference type="InterPro" id="IPR051685">
    <property type="entry name" value="Ycf3/AcsC/BcsC/TPR_MFPF"/>
</dbReference>
<dbReference type="SMART" id="SM00028">
    <property type="entry name" value="TPR"/>
    <property type="match status" value="8"/>
</dbReference>
<dbReference type="SUPFAM" id="SSF48452">
    <property type="entry name" value="TPR-like"/>
    <property type="match status" value="2"/>
</dbReference>
<dbReference type="Pfam" id="PF13432">
    <property type="entry name" value="TPR_16"/>
    <property type="match status" value="3"/>
</dbReference>
<evidence type="ECO:0000256" key="3">
    <source>
        <dbReference type="PROSITE-ProRule" id="PRU00339"/>
    </source>
</evidence>
<keyword evidence="1" id="KW-0677">Repeat</keyword>
<dbReference type="Gene3D" id="1.25.40.10">
    <property type="entry name" value="Tetratricopeptide repeat domain"/>
    <property type="match status" value="2"/>
</dbReference>
<feature type="signal peptide" evidence="4">
    <location>
        <begin position="1"/>
        <end position="22"/>
    </location>
</feature>
<reference evidence="5" key="2">
    <citation type="submission" date="2020-09" db="EMBL/GenBank/DDBJ databases">
        <authorList>
            <person name="Sun Q."/>
            <person name="Zhou Y."/>
        </authorList>
    </citation>
    <scope>NUCLEOTIDE SEQUENCE</scope>
    <source>
        <strain evidence="5">CGMCC 1.12997</strain>
    </source>
</reference>
<accession>A0A917H8P8</accession>
<reference evidence="5" key="1">
    <citation type="journal article" date="2014" name="Int. J. Syst. Evol. Microbiol.">
        <title>Complete genome sequence of Corynebacterium casei LMG S-19264T (=DSM 44701T), isolated from a smear-ripened cheese.</title>
        <authorList>
            <consortium name="US DOE Joint Genome Institute (JGI-PGF)"/>
            <person name="Walter F."/>
            <person name="Albersmeier A."/>
            <person name="Kalinowski J."/>
            <person name="Ruckert C."/>
        </authorList>
    </citation>
    <scope>NUCLEOTIDE SEQUENCE</scope>
    <source>
        <strain evidence="5">CGMCC 1.12997</strain>
    </source>
</reference>
<feature type="chain" id="PRO_5036996169" description="Tetratricopeptide repeat protein" evidence="4">
    <location>
        <begin position="23"/>
        <end position="485"/>
    </location>
</feature>
<dbReference type="Proteomes" id="UP000647241">
    <property type="component" value="Unassembled WGS sequence"/>
</dbReference>
<proteinExistence type="predicted"/>
<evidence type="ECO:0000256" key="4">
    <source>
        <dbReference type="SAM" id="SignalP"/>
    </source>
</evidence>
<dbReference type="AlphaFoldDB" id="A0A917H8P8"/>
<dbReference type="PANTHER" id="PTHR44943">
    <property type="entry name" value="CELLULOSE SYNTHASE OPERON PROTEIN C"/>
    <property type="match status" value="1"/>
</dbReference>
<sequence>MMALTMLAKSIIFASMAVPVMAQTISDQIATHARAAQQAERQNDFHTAVSEYERVAKLLPQNAEVLSNLGVALYFDHDLERSTAVFHQAIMLNPKLFTPHLFSGLAWYRLANPDAAVPELERAVQINPSDTVAHTWLGYAYVAQLRYEAAAKEFDAACKLAPDDVDSWYALGQSYLQIGKDATLQLLRVAPNGARAQQLAGEQLQLRGDRQKALEIYEAALDRRPDIKELRALVIELGGKATGPSDMSPQKTDEEDALYLRAHNAEQKSREAFEHVMQIAPDSYRAHQIQADAFDAAQQPSKAIQEYRTVLRLKPDLPGIHEAIGRNLVRAGSLPEALKEFNAEIEIQPRSASAHMNAGRAMLMMGDDAGAGKMLNSALQMDRPPLETYSLLGKLDLRRNDYRDAISALTHYVSVVKDNSSAYYLLAKAYRGDGDKEKMDHALNLYRATSQDAQERSVAQKELDYLSGRNQIAENSAELKDGVGK</sequence>
<dbReference type="PROSITE" id="PS50005">
    <property type="entry name" value="TPR"/>
    <property type="match status" value="3"/>
</dbReference>
<organism evidence="5 6">
    <name type="scientific">Edaphobacter dinghuensis</name>
    <dbReference type="NCBI Taxonomy" id="1560005"/>
    <lineage>
        <taxon>Bacteria</taxon>
        <taxon>Pseudomonadati</taxon>
        <taxon>Acidobacteriota</taxon>
        <taxon>Terriglobia</taxon>
        <taxon>Terriglobales</taxon>
        <taxon>Acidobacteriaceae</taxon>
        <taxon>Edaphobacter</taxon>
    </lineage>
</organism>
<feature type="repeat" description="TPR" evidence="3">
    <location>
        <begin position="131"/>
        <end position="164"/>
    </location>
</feature>
<evidence type="ECO:0000256" key="2">
    <source>
        <dbReference type="ARBA" id="ARBA00022803"/>
    </source>
</evidence>
<protein>
    <recommendedName>
        <fullName evidence="7">Tetratricopeptide repeat protein</fullName>
    </recommendedName>
</protein>
<keyword evidence="6" id="KW-1185">Reference proteome</keyword>